<protein>
    <submittedName>
        <fullName evidence="2">Uncharacterized protein</fullName>
    </submittedName>
</protein>
<reference evidence="2 3" key="1">
    <citation type="submission" date="2024-04" db="EMBL/GenBank/DDBJ databases">
        <authorList>
            <consortium name="Genoscope - CEA"/>
            <person name="William W."/>
        </authorList>
    </citation>
    <scope>NUCLEOTIDE SEQUENCE [LARGE SCALE GENOMIC DNA]</scope>
</reference>
<evidence type="ECO:0000313" key="3">
    <source>
        <dbReference type="Proteomes" id="UP001497497"/>
    </source>
</evidence>
<keyword evidence="3" id="KW-1185">Reference proteome</keyword>
<dbReference type="AlphaFoldDB" id="A0AAV2H1N7"/>
<accession>A0AAV2H1N7</accession>
<evidence type="ECO:0000256" key="1">
    <source>
        <dbReference type="SAM" id="MobiDB-lite"/>
    </source>
</evidence>
<gene>
    <name evidence="2" type="ORF">GSLYS_00000634001</name>
</gene>
<dbReference type="Proteomes" id="UP001497497">
    <property type="component" value="Unassembled WGS sequence"/>
</dbReference>
<sequence>MAFHHEWAWYNLYFPNPDGALCRQHMSDQEWHRMARWRDFEWFNNGGTEANRILTFNRGGMHPYYSADKCSPHLLPPAGAPSSTHARRHPSFYFELFYRMLQERESLVRRGLLPADMPTPGRHEATPTHCSCGKPQRTMTTGDRKEMEAKLCKCTVNQMAKEGWFDGAYSRFS</sequence>
<feature type="region of interest" description="Disordered" evidence="1">
    <location>
        <begin position="116"/>
        <end position="142"/>
    </location>
</feature>
<dbReference type="EMBL" id="CAXITT010000005">
    <property type="protein sequence ID" value="CAL1526457.1"/>
    <property type="molecule type" value="Genomic_DNA"/>
</dbReference>
<organism evidence="2 3">
    <name type="scientific">Lymnaea stagnalis</name>
    <name type="common">Great pond snail</name>
    <name type="synonym">Helix stagnalis</name>
    <dbReference type="NCBI Taxonomy" id="6523"/>
    <lineage>
        <taxon>Eukaryota</taxon>
        <taxon>Metazoa</taxon>
        <taxon>Spiralia</taxon>
        <taxon>Lophotrochozoa</taxon>
        <taxon>Mollusca</taxon>
        <taxon>Gastropoda</taxon>
        <taxon>Heterobranchia</taxon>
        <taxon>Euthyneura</taxon>
        <taxon>Panpulmonata</taxon>
        <taxon>Hygrophila</taxon>
        <taxon>Lymnaeoidea</taxon>
        <taxon>Lymnaeidae</taxon>
        <taxon>Lymnaea</taxon>
    </lineage>
</organism>
<name>A0AAV2H1N7_LYMST</name>
<evidence type="ECO:0000313" key="2">
    <source>
        <dbReference type="EMBL" id="CAL1526457.1"/>
    </source>
</evidence>
<proteinExistence type="predicted"/>
<comment type="caution">
    <text evidence="2">The sequence shown here is derived from an EMBL/GenBank/DDBJ whole genome shotgun (WGS) entry which is preliminary data.</text>
</comment>